<dbReference type="RefSeq" id="WP_244464374.1">
    <property type="nucleotide sequence ID" value="NZ_CP004021.1"/>
</dbReference>
<dbReference type="KEGG" id="lau:G293_04325"/>
<keyword evidence="1" id="KW-0812">Transmembrane</keyword>
<sequence>MANINAEHMTTVEEIKDKPVILASIHEHKTKVALNGVDYSFTSMVRPLTTVFWIIFYPLLVW</sequence>
<feature type="transmembrane region" description="Helical" evidence="1">
    <location>
        <begin position="44"/>
        <end position="61"/>
    </location>
</feature>
<evidence type="ECO:0000256" key="1">
    <source>
        <dbReference type="SAM" id="Phobius"/>
    </source>
</evidence>
<dbReference type="PATRIC" id="fig|1277257.4.peg.934"/>
<name>A0A0G3I3Q2_LIBAF</name>
<accession>A0A0G3I3Q2</accession>
<evidence type="ECO:0000313" key="3">
    <source>
        <dbReference type="Proteomes" id="UP000035503"/>
    </source>
</evidence>
<keyword evidence="3" id="KW-1185">Reference proteome</keyword>
<keyword evidence="1" id="KW-1133">Transmembrane helix</keyword>
<reference evidence="2 3" key="1">
    <citation type="journal article" date="2015" name="Genome Announc.">
        <title>Complete Genome Sequence of 'Candidatus Liberibacter africanus,' a Bacterium Associated with Citrus Huanglongbing.</title>
        <authorList>
            <person name="Lin H."/>
            <person name="Pietersen G."/>
            <person name="Han C."/>
            <person name="Read D.A."/>
            <person name="Lou B."/>
            <person name="Gupta G."/>
            <person name="Civerolo E.L."/>
        </authorList>
    </citation>
    <scope>NUCLEOTIDE SEQUENCE [LARGE SCALE GENOMIC DNA]</scope>
    <source>
        <strain evidence="2 3">PTSAPSY</strain>
    </source>
</reference>
<organism evidence="2 3">
    <name type="scientific">Candidatus Liberibacter africanus PTSAPSY</name>
    <dbReference type="NCBI Taxonomy" id="1277257"/>
    <lineage>
        <taxon>Bacteria</taxon>
        <taxon>Pseudomonadati</taxon>
        <taxon>Pseudomonadota</taxon>
        <taxon>Alphaproteobacteria</taxon>
        <taxon>Hyphomicrobiales</taxon>
        <taxon>Rhizobiaceae</taxon>
        <taxon>Liberibacter</taxon>
    </lineage>
</organism>
<dbReference type="Proteomes" id="UP000035503">
    <property type="component" value="Chromosome"/>
</dbReference>
<protein>
    <submittedName>
        <fullName evidence="2">Uncharacterized protein</fullName>
    </submittedName>
</protein>
<gene>
    <name evidence="2" type="ORF">G293_04325</name>
</gene>
<proteinExistence type="predicted"/>
<dbReference type="AlphaFoldDB" id="A0A0G3I3Q2"/>
<keyword evidence="1" id="KW-0472">Membrane</keyword>
<evidence type="ECO:0000313" key="2">
    <source>
        <dbReference type="EMBL" id="AKK20484.1"/>
    </source>
</evidence>
<dbReference type="EMBL" id="CP004021">
    <property type="protein sequence ID" value="AKK20484.1"/>
    <property type="molecule type" value="Genomic_DNA"/>
</dbReference>